<dbReference type="RefSeq" id="XP_041193728.1">
    <property type="nucleotide sequence ID" value="XM_041340000.1"/>
</dbReference>
<dbReference type="AlphaFoldDB" id="A0A9P7EBY0"/>
<feature type="compositionally biased region" description="Polar residues" evidence="1">
    <location>
        <begin position="209"/>
        <end position="226"/>
    </location>
</feature>
<sequence length="226" mass="24473">MYNVGKPPQSTSKQPSPLPTLSTPSPDPNSEPKRPNPPSKRKSNSVNGKLSRNSKKAKILPGRVPTTARYFESKNMGEGGEDVIMLRSSSDSEPDVQAKLALDSSDDPEAEETQNPLVSIELPLYLQPSRSESSQLSTFRPTRDLNVYELSADEASALGLQNETSVLSIDREETLALLGACTLTILKGSVFILGVTLSARRNLRDEAHTNSSSPGLMMGHSNTRSH</sequence>
<evidence type="ECO:0000313" key="3">
    <source>
        <dbReference type="Proteomes" id="UP000807769"/>
    </source>
</evidence>
<dbReference type="GeneID" id="64634016"/>
<feature type="compositionally biased region" description="Low complexity" evidence="1">
    <location>
        <begin position="1"/>
        <end position="24"/>
    </location>
</feature>
<dbReference type="OrthoDB" id="2405412at2759"/>
<dbReference type="EMBL" id="JABBWG010000013">
    <property type="protein sequence ID" value="KAG1817486.1"/>
    <property type="molecule type" value="Genomic_DNA"/>
</dbReference>
<proteinExistence type="predicted"/>
<evidence type="ECO:0000313" key="2">
    <source>
        <dbReference type="EMBL" id="KAG1817486.1"/>
    </source>
</evidence>
<reference evidence="2" key="1">
    <citation type="journal article" date="2020" name="New Phytol.">
        <title>Comparative genomics reveals dynamic genome evolution in host specialist ectomycorrhizal fungi.</title>
        <authorList>
            <person name="Lofgren L.A."/>
            <person name="Nguyen N.H."/>
            <person name="Vilgalys R."/>
            <person name="Ruytinx J."/>
            <person name="Liao H.L."/>
            <person name="Branco S."/>
            <person name="Kuo A."/>
            <person name="LaButti K."/>
            <person name="Lipzen A."/>
            <person name="Andreopoulos W."/>
            <person name="Pangilinan J."/>
            <person name="Riley R."/>
            <person name="Hundley H."/>
            <person name="Na H."/>
            <person name="Barry K."/>
            <person name="Grigoriev I.V."/>
            <person name="Stajich J.E."/>
            <person name="Kennedy P.G."/>
        </authorList>
    </citation>
    <scope>NUCLEOTIDE SEQUENCE</scope>
    <source>
        <strain evidence="2">MN1</strain>
    </source>
</reference>
<comment type="caution">
    <text evidence="2">The sequence shown here is derived from an EMBL/GenBank/DDBJ whole genome shotgun (WGS) entry which is preliminary data.</text>
</comment>
<feature type="region of interest" description="Disordered" evidence="1">
    <location>
        <begin position="1"/>
        <end position="114"/>
    </location>
</feature>
<name>A0A9P7EBY0_9AGAM</name>
<feature type="region of interest" description="Disordered" evidence="1">
    <location>
        <begin position="206"/>
        <end position="226"/>
    </location>
</feature>
<accession>A0A9P7EBY0</accession>
<gene>
    <name evidence="2" type="ORF">BJ212DRAFT_1480054</name>
</gene>
<dbReference type="Proteomes" id="UP000807769">
    <property type="component" value="Unassembled WGS sequence"/>
</dbReference>
<keyword evidence="3" id="KW-1185">Reference proteome</keyword>
<organism evidence="2 3">
    <name type="scientific">Suillus subaureus</name>
    <dbReference type="NCBI Taxonomy" id="48587"/>
    <lineage>
        <taxon>Eukaryota</taxon>
        <taxon>Fungi</taxon>
        <taxon>Dikarya</taxon>
        <taxon>Basidiomycota</taxon>
        <taxon>Agaricomycotina</taxon>
        <taxon>Agaricomycetes</taxon>
        <taxon>Agaricomycetidae</taxon>
        <taxon>Boletales</taxon>
        <taxon>Suillineae</taxon>
        <taxon>Suillaceae</taxon>
        <taxon>Suillus</taxon>
    </lineage>
</organism>
<protein>
    <submittedName>
        <fullName evidence="2">Uncharacterized protein</fullName>
    </submittedName>
</protein>
<evidence type="ECO:0000256" key="1">
    <source>
        <dbReference type="SAM" id="MobiDB-lite"/>
    </source>
</evidence>